<protein>
    <submittedName>
        <fullName evidence="2">Phage tail tape measure protein</fullName>
    </submittedName>
</protein>
<accession>A0A2S8F5F4</accession>
<organism evidence="2 3">
    <name type="scientific">Blastopirellula marina</name>
    <dbReference type="NCBI Taxonomy" id="124"/>
    <lineage>
        <taxon>Bacteria</taxon>
        <taxon>Pseudomonadati</taxon>
        <taxon>Planctomycetota</taxon>
        <taxon>Planctomycetia</taxon>
        <taxon>Pirellulales</taxon>
        <taxon>Pirellulaceae</taxon>
        <taxon>Blastopirellula</taxon>
    </lineage>
</organism>
<sequence>MTDKITQEIGIDATKALEALAKLDAGFQTFEKRLDSVYQRMSLFNKNAGRTVSAMKNVANGSKAVGAAFKRDIPQATQAVERLTVSWGLMARIVTTQLIVRALSQMRRTFEETGEAAVRFQRQVALIRTIDNSGASFDKLATSVRNLSDSFNVSLDDAGAGVYQALSNQVGNLGESLTFTAKAAQFSKATNSSLADSVDLLSAAIIGYGLSVDDTDRVSSIFFSAIDKGRITASELANSFGRVNTIAADLGVSLEETASTLAAISVRGTKTSEALTQFRATLTALQKPSDAMEATLKGLGFSSAQTAIQTLGLSGTLQALKDKTGGSSEALAKLFPNVRALSGVSSLASDEFDTLIKNTQAMTQAARDFSQEKFLQATATDAERLTKEINKLSNAFTVDLGQSVLKSAVDLSDFVGGADEVIKISQAAGPAVLGLAASFVTLRGSILATNAGALTLGRSLGLLSAIPLAAGLGNSIGSYIGEQLNEAQFVDLRRLERDNQSVVDALEKRLGTERDLISQSNRERLQAAGEVVRQLNRTYLADVDNAKSANDAFVKSSKDALKRVVDQRKKAIDQLRQAAESSVDIIEDSQRRIADLTADREDRQFSRSVAGFDDSAQAVKLAERAQQIAAEAAAKLANAVTPESIQEALKQFERARGLADQAGSLASGNRAAESRASAALDAIDSKQIAAEKELAKLQTERGPVLDEAIKKQERILGLLEKQVQIASESVSAFDGNSLFSDTDLALRGERLAGALDEIRSLSGIKLDIDTSKIFSDVKGAFEQLRGRTGFDLGGLEAFTGGKIGDPDQLLQAMNKVAERQAEIRSQIDAAAVADQKRVTLTAELDQLFTQLDSHEGSRNLFGGAEVGELQSQFQSISGFLERLRSDATLTVDEVNSLQPILQQFADNVANSNTPGQLGFRSTLNDLSEIFAKFGEVAQLPASNAVELKAELVGLDQLMSSTAGHAKSYADSLERAAAAASKRPDLGRAFGGVAYRAAGGVARGTDSVPAMLSPGEFVVNAASSRKFFSQLQAMNAGQTYRETGGTVINNSVGDLHIHAARDPESTGRAVLDKLNRELRRGTGRLR</sequence>
<dbReference type="InterPro" id="IPR010090">
    <property type="entry name" value="Phage_tape_meas"/>
</dbReference>
<dbReference type="Proteomes" id="UP000240009">
    <property type="component" value="Unassembled WGS sequence"/>
</dbReference>
<gene>
    <name evidence="2" type="ORF">C5Y96_17770</name>
</gene>
<evidence type="ECO:0000259" key="1">
    <source>
        <dbReference type="Pfam" id="PF10145"/>
    </source>
</evidence>
<evidence type="ECO:0000313" key="3">
    <source>
        <dbReference type="Proteomes" id="UP000240009"/>
    </source>
</evidence>
<comment type="caution">
    <text evidence="2">The sequence shown here is derived from an EMBL/GenBank/DDBJ whole genome shotgun (WGS) entry which is preliminary data.</text>
</comment>
<evidence type="ECO:0000313" key="2">
    <source>
        <dbReference type="EMBL" id="PQO27389.1"/>
    </source>
</evidence>
<proteinExistence type="predicted"/>
<feature type="domain" description="Phage tail tape measure protein" evidence="1">
    <location>
        <begin position="143"/>
        <end position="334"/>
    </location>
</feature>
<name>A0A2S8F5F4_9BACT</name>
<reference evidence="2 3" key="1">
    <citation type="submission" date="2018-02" db="EMBL/GenBank/DDBJ databases">
        <title>Comparative genomes isolates from brazilian mangrove.</title>
        <authorList>
            <person name="Araujo J.E."/>
            <person name="Taketani R.G."/>
            <person name="Silva M.C.P."/>
            <person name="Loureco M.V."/>
            <person name="Andreote F.D."/>
        </authorList>
    </citation>
    <scope>NUCLEOTIDE SEQUENCE [LARGE SCALE GENOMIC DNA]</scope>
    <source>
        <strain evidence="2 3">HEX-2 MGV</strain>
    </source>
</reference>
<dbReference type="RefSeq" id="WP_105356083.1">
    <property type="nucleotide sequence ID" value="NZ_PUIA01000057.1"/>
</dbReference>
<dbReference type="Pfam" id="PF10145">
    <property type="entry name" value="PhageMin_Tail"/>
    <property type="match status" value="1"/>
</dbReference>
<dbReference type="OrthoDB" id="1414895at2"/>
<dbReference type="AlphaFoldDB" id="A0A2S8F5F4"/>
<dbReference type="EMBL" id="PUIA01000057">
    <property type="protein sequence ID" value="PQO27389.1"/>
    <property type="molecule type" value="Genomic_DNA"/>
</dbReference>
<dbReference type="NCBIfam" id="TIGR01760">
    <property type="entry name" value="tape_meas_TP901"/>
    <property type="match status" value="1"/>
</dbReference>